<sequence>MGVLNNLQKGFNNTIKLAGRPITIRHLVGVTGSVWDDEVAWVVSGADVSTSGVIMNLQGQDSLLVEQGKLMNDDKRLYISGGINLTGSDWQAKIIIGDEAYSLASPGVTAPEVQGTRVYKRAFIRRLPTGSLIGE</sequence>
<accession>A0A0F9F423</accession>
<name>A0A0F9F423_9ZZZZ</name>
<gene>
    <name evidence="1" type="ORF">LCGC14_1997280</name>
</gene>
<protein>
    <submittedName>
        <fullName evidence="1">Uncharacterized protein</fullName>
    </submittedName>
</protein>
<organism evidence="1">
    <name type="scientific">marine sediment metagenome</name>
    <dbReference type="NCBI Taxonomy" id="412755"/>
    <lineage>
        <taxon>unclassified sequences</taxon>
        <taxon>metagenomes</taxon>
        <taxon>ecological metagenomes</taxon>
    </lineage>
</organism>
<reference evidence="1" key="1">
    <citation type="journal article" date="2015" name="Nature">
        <title>Complex archaea that bridge the gap between prokaryotes and eukaryotes.</title>
        <authorList>
            <person name="Spang A."/>
            <person name="Saw J.H."/>
            <person name="Jorgensen S.L."/>
            <person name="Zaremba-Niedzwiedzka K."/>
            <person name="Martijn J."/>
            <person name="Lind A.E."/>
            <person name="van Eijk R."/>
            <person name="Schleper C."/>
            <person name="Guy L."/>
            <person name="Ettema T.J."/>
        </authorList>
    </citation>
    <scope>NUCLEOTIDE SEQUENCE</scope>
</reference>
<proteinExistence type="predicted"/>
<evidence type="ECO:0000313" key="1">
    <source>
        <dbReference type="EMBL" id="KKL81184.1"/>
    </source>
</evidence>
<comment type="caution">
    <text evidence="1">The sequence shown here is derived from an EMBL/GenBank/DDBJ whole genome shotgun (WGS) entry which is preliminary data.</text>
</comment>
<dbReference type="EMBL" id="LAZR01022638">
    <property type="protein sequence ID" value="KKL81184.1"/>
    <property type="molecule type" value="Genomic_DNA"/>
</dbReference>
<dbReference type="AlphaFoldDB" id="A0A0F9F423"/>